<dbReference type="InterPro" id="IPR006015">
    <property type="entry name" value="Universal_stress_UspA"/>
</dbReference>
<name>A0A9D1UU50_9MICC</name>
<proteinExistence type="inferred from homology"/>
<evidence type="ECO:0000313" key="5">
    <source>
        <dbReference type="Proteomes" id="UP000824151"/>
    </source>
</evidence>
<dbReference type="Pfam" id="PF00582">
    <property type="entry name" value="Usp"/>
    <property type="match status" value="2"/>
</dbReference>
<reference evidence="4" key="2">
    <citation type="submission" date="2021-04" db="EMBL/GenBank/DDBJ databases">
        <authorList>
            <person name="Gilroy R."/>
        </authorList>
    </citation>
    <scope>NUCLEOTIDE SEQUENCE</scope>
    <source>
        <strain evidence="4">ChiHejej3B27-3195</strain>
    </source>
</reference>
<comment type="caution">
    <text evidence="4">The sequence shown here is derived from an EMBL/GenBank/DDBJ whole genome shotgun (WGS) entry which is preliminary data.</text>
</comment>
<dbReference type="Proteomes" id="UP000824151">
    <property type="component" value="Unassembled WGS sequence"/>
</dbReference>
<dbReference type="EMBL" id="DXGD01000360">
    <property type="protein sequence ID" value="HIX00419.1"/>
    <property type="molecule type" value="Genomic_DNA"/>
</dbReference>
<dbReference type="InterPro" id="IPR006016">
    <property type="entry name" value="UspA"/>
</dbReference>
<dbReference type="PANTHER" id="PTHR46553:SF3">
    <property type="entry name" value="ADENINE NUCLEOTIDE ALPHA HYDROLASES-LIKE SUPERFAMILY PROTEIN"/>
    <property type="match status" value="1"/>
</dbReference>
<dbReference type="InterPro" id="IPR014729">
    <property type="entry name" value="Rossmann-like_a/b/a_fold"/>
</dbReference>
<gene>
    <name evidence="4" type="ORF">H9871_09770</name>
</gene>
<comment type="similarity">
    <text evidence="1">Belongs to the universal stress protein A family.</text>
</comment>
<evidence type="ECO:0000256" key="2">
    <source>
        <dbReference type="SAM" id="MobiDB-lite"/>
    </source>
</evidence>
<dbReference type="PANTHER" id="PTHR46553">
    <property type="entry name" value="ADENINE NUCLEOTIDE ALPHA HYDROLASES-LIKE SUPERFAMILY PROTEIN"/>
    <property type="match status" value="1"/>
</dbReference>
<evidence type="ECO:0000259" key="3">
    <source>
        <dbReference type="Pfam" id="PF00582"/>
    </source>
</evidence>
<evidence type="ECO:0000313" key="4">
    <source>
        <dbReference type="EMBL" id="HIX00419.1"/>
    </source>
</evidence>
<accession>A0A9D1UU50</accession>
<reference evidence="4" key="1">
    <citation type="journal article" date="2021" name="PeerJ">
        <title>Extensive microbial diversity within the chicken gut microbiome revealed by metagenomics and culture.</title>
        <authorList>
            <person name="Gilroy R."/>
            <person name="Ravi A."/>
            <person name="Getino M."/>
            <person name="Pursley I."/>
            <person name="Horton D.L."/>
            <person name="Alikhan N.F."/>
            <person name="Baker D."/>
            <person name="Gharbi K."/>
            <person name="Hall N."/>
            <person name="Watson M."/>
            <person name="Adriaenssens E.M."/>
            <person name="Foster-Nyarko E."/>
            <person name="Jarju S."/>
            <person name="Secka A."/>
            <person name="Antonio M."/>
            <person name="Oren A."/>
            <person name="Chaudhuri R.R."/>
            <person name="La Ragione R."/>
            <person name="Hildebrand F."/>
            <person name="Pallen M.J."/>
        </authorList>
    </citation>
    <scope>NUCLEOTIDE SEQUENCE</scope>
    <source>
        <strain evidence="4">ChiHejej3B27-3195</strain>
    </source>
</reference>
<sequence length="434" mass="46361">MLTTGKSHQDIQEKKSRRCNGAHSQRAVAWCHAEPAQVQRTTSGNPPRPRHDVSSICSLAQFTAYDRRAAKGAANLRQRWAVVGSPPAAEDRHRRRPRGAALHSDTANQNVPFDAARRELGVVVGFDGSEQALLALHYGARAALRRTTVLTVVTAMSPDTQYYATLAAMPSEAELNAKHEAAQATLAKAREYLQDYQGEVAYRIEKGDAAGILVDLSSEALLTVIGARGRGGFLGRILGSVAAALPAHAHCPTVVVPRDYDTGEADDAQRFEPVVDGSPITVGIDGSPQSRIAALQAAEVASERGTGLQLLMGLPPFDGWHTWYPGIAVEGYDIVERRKDELEIHLRAEGEWLRGYFPELTVDVTVSAGEAAKLLAEASASSQLTVVGTHGRGNVGAALLGSISRGVLNHAKGPIMVVPKLHDARLEDQPAGAI</sequence>
<evidence type="ECO:0000256" key="1">
    <source>
        <dbReference type="ARBA" id="ARBA00008791"/>
    </source>
</evidence>
<dbReference type="Gene3D" id="3.40.50.620">
    <property type="entry name" value="HUPs"/>
    <property type="match status" value="2"/>
</dbReference>
<protein>
    <submittedName>
        <fullName evidence="4">Universal stress protein</fullName>
    </submittedName>
</protein>
<feature type="region of interest" description="Disordered" evidence="2">
    <location>
        <begin position="85"/>
        <end position="104"/>
    </location>
</feature>
<dbReference type="SUPFAM" id="SSF52402">
    <property type="entry name" value="Adenine nucleotide alpha hydrolases-like"/>
    <property type="match status" value="2"/>
</dbReference>
<feature type="domain" description="UspA" evidence="3">
    <location>
        <begin position="122"/>
        <end position="257"/>
    </location>
</feature>
<dbReference type="PRINTS" id="PR01438">
    <property type="entry name" value="UNVRSLSTRESS"/>
</dbReference>
<feature type="region of interest" description="Disordered" evidence="2">
    <location>
        <begin position="33"/>
        <end position="52"/>
    </location>
</feature>
<feature type="domain" description="UspA" evidence="3">
    <location>
        <begin position="279"/>
        <end position="419"/>
    </location>
</feature>
<feature type="region of interest" description="Disordered" evidence="2">
    <location>
        <begin position="1"/>
        <end position="21"/>
    </location>
</feature>
<dbReference type="AlphaFoldDB" id="A0A9D1UU50"/>
<organism evidence="4 5">
    <name type="scientific">Candidatus Nesterenkonia stercoripullorum</name>
    <dbReference type="NCBI Taxonomy" id="2838701"/>
    <lineage>
        <taxon>Bacteria</taxon>
        <taxon>Bacillati</taxon>
        <taxon>Actinomycetota</taxon>
        <taxon>Actinomycetes</taxon>
        <taxon>Micrococcales</taxon>
        <taxon>Micrococcaceae</taxon>
        <taxon>Nesterenkonia</taxon>
    </lineage>
</organism>